<dbReference type="RefSeq" id="WP_344311910.1">
    <property type="nucleotide sequence ID" value="NZ_BAAANY010000015.1"/>
</dbReference>
<dbReference type="SUPFAM" id="SSF160904">
    <property type="entry name" value="Jann2411-like"/>
    <property type="match status" value="1"/>
</dbReference>
<evidence type="ECO:0008006" key="3">
    <source>
        <dbReference type="Google" id="ProtNLM"/>
    </source>
</evidence>
<protein>
    <recommendedName>
        <fullName evidence="3">Zinc finger CGNR domain-containing protein</fullName>
    </recommendedName>
</protein>
<gene>
    <name evidence="1" type="ORF">GCM10009765_41470</name>
</gene>
<sequence length="143" mass="15382">MRPAGFLGGVGPPFRMLDPGLDLAEHLLAGEVPDREIGLSQVVAALPDEDAAAVHLNDSLEILGVRPRLRRSENGWRLAIGEASADFSSELAEAVTMLAVLVAATGWQRIGRCGHHNCGRPFIDRTMGATTRSCPYHRRKTSG</sequence>
<evidence type="ECO:0000313" key="1">
    <source>
        <dbReference type="EMBL" id="GAA1687684.1"/>
    </source>
</evidence>
<dbReference type="EMBL" id="BAAANY010000015">
    <property type="protein sequence ID" value="GAA1687684.1"/>
    <property type="molecule type" value="Genomic_DNA"/>
</dbReference>
<comment type="caution">
    <text evidence="1">The sequence shown here is derived from an EMBL/GenBank/DDBJ whole genome shotgun (WGS) entry which is preliminary data.</text>
</comment>
<evidence type="ECO:0000313" key="2">
    <source>
        <dbReference type="Proteomes" id="UP001500618"/>
    </source>
</evidence>
<name>A0ABN2HGP3_9ACTN</name>
<reference evidence="2" key="1">
    <citation type="journal article" date="2019" name="Int. J. Syst. Evol. Microbiol.">
        <title>The Global Catalogue of Microorganisms (GCM) 10K type strain sequencing project: providing services to taxonomists for standard genome sequencing and annotation.</title>
        <authorList>
            <consortium name="The Broad Institute Genomics Platform"/>
            <consortium name="The Broad Institute Genome Sequencing Center for Infectious Disease"/>
            <person name="Wu L."/>
            <person name="Ma J."/>
        </authorList>
    </citation>
    <scope>NUCLEOTIDE SEQUENCE [LARGE SCALE GENOMIC DNA]</scope>
    <source>
        <strain evidence="2">JCM 14718</strain>
    </source>
</reference>
<dbReference type="Gene3D" id="1.10.3300.10">
    <property type="entry name" value="Jann2411-like domain"/>
    <property type="match status" value="1"/>
</dbReference>
<dbReference type="Proteomes" id="UP001500618">
    <property type="component" value="Unassembled WGS sequence"/>
</dbReference>
<dbReference type="InterPro" id="IPR023286">
    <property type="entry name" value="ABATE_dom_sf"/>
</dbReference>
<proteinExistence type="predicted"/>
<keyword evidence="2" id="KW-1185">Reference proteome</keyword>
<accession>A0ABN2HGP3</accession>
<organism evidence="1 2">
    <name type="scientific">Fodinicola feengrottensis</name>
    <dbReference type="NCBI Taxonomy" id="435914"/>
    <lineage>
        <taxon>Bacteria</taxon>
        <taxon>Bacillati</taxon>
        <taxon>Actinomycetota</taxon>
        <taxon>Actinomycetes</taxon>
        <taxon>Mycobacteriales</taxon>
        <taxon>Fodinicola</taxon>
    </lineage>
</organism>